<accession>A0A1H4CGR8</accession>
<keyword evidence="3" id="KW-1185">Reference proteome</keyword>
<name>A0A1H4CGR8_9GAMM</name>
<gene>
    <name evidence="2" type="ORF">SAMN05660964_01929</name>
</gene>
<dbReference type="STRING" id="525918.SAMN05660964_01929"/>
<evidence type="ECO:0000313" key="3">
    <source>
        <dbReference type="Proteomes" id="UP000199397"/>
    </source>
</evidence>
<dbReference type="EMBL" id="FNQP01000010">
    <property type="protein sequence ID" value="SEA59242.1"/>
    <property type="molecule type" value="Genomic_DNA"/>
</dbReference>
<dbReference type="InterPro" id="IPR003959">
    <property type="entry name" value="ATPase_AAA_core"/>
</dbReference>
<reference evidence="2 3" key="1">
    <citation type="submission" date="2016-10" db="EMBL/GenBank/DDBJ databases">
        <authorList>
            <person name="de Groot N.N."/>
        </authorList>
    </citation>
    <scope>NUCLEOTIDE SEQUENCE [LARGE SCALE GENOMIC DNA]</scope>
    <source>
        <strain evidence="2 3">DSM 21228</strain>
    </source>
</reference>
<dbReference type="Gene3D" id="3.40.50.300">
    <property type="entry name" value="P-loop containing nucleotide triphosphate hydrolases"/>
    <property type="match status" value="1"/>
</dbReference>
<evidence type="ECO:0000259" key="1">
    <source>
        <dbReference type="Pfam" id="PF13304"/>
    </source>
</evidence>
<protein>
    <submittedName>
        <fullName evidence="2">AAA domain-containing protein, putative AbiEii toxin, Type IV TA system</fullName>
    </submittedName>
</protein>
<dbReference type="SUPFAM" id="SSF52540">
    <property type="entry name" value="P-loop containing nucleoside triphosphate hydrolases"/>
    <property type="match status" value="1"/>
</dbReference>
<dbReference type="InterPro" id="IPR051396">
    <property type="entry name" value="Bact_Antivir_Def_Nuclease"/>
</dbReference>
<dbReference type="RefSeq" id="WP_217629971.1">
    <property type="nucleotide sequence ID" value="NZ_FNQP01000010.1"/>
</dbReference>
<dbReference type="InterPro" id="IPR027417">
    <property type="entry name" value="P-loop_NTPase"/>
</dbReference>
<organism evidence="2 3">
    <name type="scientific">Thiothrix caldifontis</name>
    <dbReference type="NCBI Taxonomy" id="525918"/>
    <lineage>
        <taxon>Bacteria</taxon>
        <taxon>Pseudomonadati</taxon>
        <taxon>Pseudomonadota</taxon>
        <taxon>Gammaproteobacteria</taxon>
        <taxon>Thiotrichales</taxon>
        <taxon>Thiotrichaceae</taxon>
        <taxon>Thiothrix</taxon>
    </lineage>
</organism>
<dbReference type="GO" id="GO:0016887">
    <property type="term" value="F:ATP hydrolysis activity"/>
    <property type="evidence" value="ECO:0007669"/>
    <property type="project" value="InterPro"/>
</dbReference>
<dbReference type="GO" id="GO:0005524">
    <property type="term" value="F:ATP binding"/>
    <property type="evidence" value="ECO:0007669"/>
    <property type="project" value="InterPro"/>
</dbReference>
<evidence type="ECO:0000313" key="2">
    <source>
        <dbReference type="EMBL" id="SEA59242.1"/>
    </source>
</evidence>
<dbReference type="PANTHER" id="PTHR43581">
    <property type="entry name" value="ATP/GTP PHOSPHATASE"/>
    <property type="match status" value="1"/>
</dbReference>
<dbReference type="AlphaFoldDB" id="A0A1H4CGR8"/>
<dbReference type="Proteomes" id="UP000199397">
    <property type="component" value="Unassembled WGS sequence"/>
</dbReference>
<dbReference type="Pfam" id="PF13304">
    <property type="entry name" value="AAA_21"/>
    <property type="match status" value="1"/>
</dbReference>
<proteinExistence type="predicted"/>
<feature type="domain" description="ATPase AAA-type core" evidence="1">
    <location>
        <begin position="32"/>
        <end position="331"/>
    </location>
</feature>
<dbReference type="PANTHER" id="PTHR43581:SF4">
    <property type="entry name" value="ATP_GTP PHOSPHATASE"/>
    <property type="match status" value="1"/>
</dbReference>
<sequence>MISKVWLPNLDKYGYTSDKKINEKPYMEISKINLIIGANNSGKSRFLRELFKGSYSDFYIEDKDFIEKFADKISPVSDLILRRFSQSYLNITQNSFNLLSEHGKNIQDFLRIPNNLMFDSDDELDRLKEFFLEQGKFDEIKKLIKEQVTPTLLPRFYYIPVLRGMRPLNILENSNEKNLDLLKTRTINDYFMDSKHCQGNIITGHDLYDKLQHFLLGQPEERDMVREYEKLLGNEFFNGKAVTLIPEIKRDVVAIKIGDERQFPIFDLGDGLQQVIIITSALYLTAKPSLFFIEEPEIGLHPGLLKRLVDFLIKHTRHQYFLTTHSNHLFDSYHNYDCITLHKITKKLNQSNVAFEITDCEGDRTILSDLGVSPSSIYLSNSTIWVEGITDRLYLRCFMRKYIESQCDTEKLRLQRYLENYHYSFVEYQGGTLGHWNFDDDDVDGGDVGGLCAVKLCANAFLIADGDIKSKGNRLDTLTSQLGDKLYVTKGKELENMLPDVVVKKVAGEIFENSRKEKESLNKNSIESLAFENYSVSDEGIGFHLDKCFGLQGKGKESKRFFAEGSGTIINKVPFCNLAVSYMISDKIEWDLTDDLRDLCKKIFNHIESCNCL</sequence>